<proteinExistence type="predicted"/>
<keyword evidence="1" id="KW-0472">Membrane</keyword>
<keyword evidence="2" id="KW-0496">Mitochondrion</keyword>
<dbReference type="AlphaFoldDB" id="A0A224ABU4"/>
<reference evidence="2" key="1">
    <citation type="journal article" date="2017" name="Zool. J. Linn. Soc.">
        <title>Molecular phylogeny, frequent parallel evolution and new system of Japanese clausiliid land snails (Gastropoda: Stylommatophora).</title>
        <authorList>
            <person name="Motochin R."/>
            <person name="Wang M."/>
            <person name="Ueshima R."/>
        </authorList>
    </citation>
    <scope>NUCLEOTIDE SEQUENCE</scope>
    <source>
        <strain evidence="2">C131</strain>
        <tissue evidence="2">Muscle</tissue>
    </source>
</reference>
<gene>
    <name evidence="2" type="primary">ND4L</name>
</gene>
<accession>A0A224ABU4</accession>
<name>A0A224ABU4_9EUPU</name>
<geneLocation type="mitochondrion" evidence="2"/>
<feature type="transmembrane region" description="Helical" evidence="1">
    <location>
        <begin position="54"/>
        <end position="79"/>
    </location>
</feature>
<dbReference type="EMBL" id="LC172073">
    <property type="protein sequence ID" value="BBA10595.1"/>
    <property type="molecule type" value="Genomic_DNA"/>
</dbReference>
<keyword evidence="1" id="KW-1133">Transmembrane helix</keyword>
<protein>
    <submittedName>
        <fullName evidence="2">NADH dehydrogenase subunit 4L</fullName>
    </submittedName>
</protein>
<organism evidence="2">
    <name type="scientific">Megalophaedusa ishikawai</name>
    <dbReference type="NCBI Taxonomy" id="1885758"/>
    <lineage>
        <taxon>Eukaryota</taxon>
        <taxon>Metazoa</taxon>
        <taxon>Spiralia</taxon>
        <taxon>Lophotrochozoa</taxon>
        <taxon>Mollusca</taxon>
        <taxon>Gastropoda</taxon>
        <taxon>Heterobranchia</taxon>
        <taxon>Euthyneura</taxon>
        <taxon>Panpulmonata</taxon>
        <taxon>Eupulmonata</taxon>
        <taxon>Stylommatophora</taxon>
        <taxon>Helicina</taxon>
        <taxon>Clausilioidea</taxon>
        <taxon>Clausiliidae</taxon>
        <taxon>Phaedusinae</taxon>
        <taxon>Megalophaedusa</taxon>
    </lineage>
</organism>
<keyword evidence="1" id="KW-0812">Transmembrane</keyword>
<dbReference type="Gene3D" id="1.10.287.3510">
    <property type="match status" value="1"/>
</dbReference>
<sequence>MLIMFTVGVLLVMLYSLFLSSKYHFLSCLLLFEALVLLSLLAIFFALKMLSSGAWVWFLILTFSVCEAALGLSLLMSYIKLSSTDLISSTSKSL</sequence>
<evidence type="ECO:0000313" key="2">
    <source>
        <dbReference type="EMBL" id="BBA10595.1"/>
    </source>
</evidence>
<feature type="transmembrane region" description="Helical" evidence="1">
    <location>
        <begin position="30"/>
        <end position="47"/>
    </location>
</feature>
<evidence type="ECO:0000256" key="1">
    <source>
        <dbReference type="SAM" id="Phobius"/>
    </source>
</evidence>